<proteinExistence type="predicted"/>
<accession>A0A1J4MR03</accession>
<reference evidence="2 3" key="1">
    <citation type="submission" date="2016-10" db="EMBL/GenBank/DDBJ databases">
        <title>Reductive evolution of mitochondrial metabolism and differential evolution of invasion-related proteins in Cryptosporidium.</title>
        <authorList>
            <person name="Liu S."/>
            <person name="Roellig D.M."/>
            <person name="Guo Y."/>
            <person name="Li N."/>
            <person name="Frace M.A."/>
            <person name="Tang K."/>
            <person name="Zhang L."/>
            <person name="Feng Y."/>
            <person name="Xiao L."/>
        </authorList>
    </citation>
    <scope>NUCLEOTIDE SEQUENCE [LARGE SCALE GENOMIC DNA]</scope>
    <source>
        <strain evidence="2">30847</strain>
    </source>
</reference>
<protein>
    <submittedName>
        <fullName evidence="2">Uncharacterized protein</fullName>
    </submittedName>
</protein>
<comment type="caution">
    <text evidence="2">The sequence shown here is derived from an EMBL/GenBank/DDBJ whole genome shotgun (WGS) entry which is preliminary data.</text>
</comment>
<feature type="transmembrane region" description="Helical" evidence="1">
    <location>
        <begin position="95"/>
        <end position="118"/>
    </location>
</feature>
<name>A0A1J4MR03_9CRYT</name>
<sequence>MKENSIFLIIFVVYWGNTQAYISFWRSDYDVSVSFIHSRINAWDIVYNNYETFSPRSINTLSGLGTSPSTVRSPLLYPKKIRPVGTFSLQIGQTMLIILTISVILSIVIGIICCYCLVSQKDDFSKAPNGYLKFVGEDSPNSFENVYKQDANMRHYILTGEH</sequence>
<dbReference type="EMBL" id="LRBS01000056">
    <property type="protein sequence ID" value="OII76624.1"/>
    <property type="molecule type" value="Genomic_DNA"/>
</dbReference>
<keyword evidence="1" id="KW-1133">Transmembrane helix</keyword>
<dbReference type="RefSeq" id="XP_067068470.1">
    <property type="nucleotide sequence ID" value="XM_067210266.1"/>
</dbReference>
<keyword evidence="3" id="KW-1185">Reference proteome</keyword>
<dbReference type="VEuPathDB" id="CryptoDB:cand_000160"/>
<dbReference type="GeneID" id="92364201"/>
<evidence type="ECO:0000313" key="2">
    <source>
        <dbReference type="EMBL" id="OII76624.1"/>
    </source>
</evidence>
<dbReference type="Proteomes" id="UP000186804">
    <property type="component" value="Unassembled WGS sequence"/>
</dbReference>
<organism evidence="2 3">
    <name type="scientific">Cryptosporidium andersoni</name>
    <dbReference type="NCBI Taxonomy" id="117008"/>
    <lineage>
        <taxon>Eukaryota</taxon>
        <taxon>Sar</taxon>
        <taxon>Alveolata</taxon>
        <taxon>Apicomplexa</taxon>
        <taxon>Conoidasida</taxon>
        <taxon>Coccidia</taxon>
        <taxon>Eucoccidiorida</taxon>
        <taxon>Eimeriorina</taxon>
        <taxon>Cryptosporidiidae</taxon>
        <taxon>Cryptosporidium</taxon>
    </lineage>
</organism>
<dbReference type="OrthoDB" id="10314992at2759"/>
<gene>
    <name evidence="2" type="ORF">cand_000160</name>
</gene>
<keyword evidence="1" id="KW-0472">Membrane</keyword>
<evidence type="ECO:0000313" key="3">
    <source>
        <dbReference type="Proteomes" id="UP000186804"/>
    </source>
</evidence>
<evidence type="ECO:0000256" key="1">
    <source>
        <dbReference type="SAM" id="Phobius"/>
    </source>
</evidence>
<keyword evidence="1" id="KW-0812">Transmembrane</keyword>
<dbReference type="AlphaFoldDB" id="A0A1J4MR03"/>